<dbReference type="RefSeq" id="WP_147789489.1">
    <property type="nucleotide sequence ID" value="NZ_RCNL01000005.1"/>
</dbReference>
<dbReference type="InterPro" id="IPR009612">
    <property type="entry name" value="IcmF-rel"/>
</dbReference>
<organism evidence="5 6">
    <name type="scientific">Pantoea vagans</name>
    <dbReference type="NCBI Taxonomy" id="470934"/>
    <lineage>
        <taxon>Bacteria</taxon>
        <taxon>Pseudomonadati</taxon>
        <taxon>Pseudomonadota</taxon>
        <taxon>Gammaproteobacteria</taxon>
        <taxon>Enterobacterales</taxon>
        <taxon>Erwiniaceae</taxon>
        <taxon>Pantoea</taxon>
    </lineage>
</organism>
<keyword evidence="6" id="KW-1185">Reference proteome</keyword>
<feature type="transmembrane region" description="Helical" evidence="1">
    <location>
        <begin position="41"/>
        <end position="64"/>
    </location>
</feature>
<dbReference type="PANTHER" id="PTHR36153:SF1">
    <property type="entry name" value="TYPE VI SECRETION SYSTEM COMPONENT TSSM1"/>
    <property type="match status" value="1"/>
</dbReference>
<proteinExistence type="predicted"/>
<evidence type="ECO:0000259" key="2">
    <source>
        <dbReference type="Pfam" id="PF06744"/>
    </source>
</evidence>
<dbReference type="PANTHER" id="PTHR36153">
    <property type="entry name" value="INNER MEMBRANE PROTEIN-RELATED"/>
    <property type="match status" value="1"/>
</dbReference>
<dbReference type="InterPro" id="IPR036268">
    <property type="entry name" value="ZapD_sf"/>
</dbReference>
<feature type="domain" description="IcmF-related" evidence="3">
    <location>
        <begin position="415"/>
        <end position="725"/>
    </location>
</feature>
<dbReference type="Pfam" id="PF06761">
    <property type="entry name" value="IcmF-related"/>
    <property type="match status" value="1"/>
</dbReference>
<reference evidence="5 6" key="1">
    <citation type="submission" date="2018-10" db="EMBL/GenBank/DDBJ databases">
        <title>Draft genome sequence of Pantoea vagans isolated from corpses of the sugarcane aphid Melanaphis sacchari Zehntner.</title>
        <authorList>
            <person name="Toledo E."/>
            <person name="Pena G."/>
            <person name="Lozano L."/>
        </authorList>
    </citation>
    <scope>NUCLEOTIDE SEQUENCE [LARGE SCALE GENOMIC DNA]</scope>
    <source>
        <strain evidence="5 6">ET-90</strain>
    </source>
</reference>
<evidence type="ECO:0000256" key="1">
    <source>
        <dbReference type="SAM" id="Phobius"/>
    </source>
</evidence>
<dbReference type="InterPro" id="IPR053156">
    <property type="entry name" value="T6SS_TssM-like"/>
</dbReference>
<dbReference type="InterPro" id="IPR010623">
    <property type="entry name" value="IcmF_C"/>
</dbReference>
<feature type="domain" description="Type VI secretion system component TssM1 helical" evidence="4">
    <location>
        <begin position="874"/>
        <end position="979"/>
    </location>
</feature>
<keyword evidence="1" id="KW-0812">Transmembrane</keyword>
<evidence type="ECO:0000313" key="6">
    <source>
        <dbReference type="Proteomes" id="UP000426772"/>
    </source>
</evidence>
<dbReference type="EMBL" id="RCNL01000005">
    <property type="protein sequence ID" value="TXL77862.1"/>
    <property type="molecule type" value="Genomic_DNA"/>
</dbReference>
<gene>
    <name evidence="5" type="ORF">D9O29_13810</name>
</gene>
<dbReference type="SUPFAM" id="SSF160950">
    <property type="entry name" value="YacF-like"/>
    <property type="match status" value="1"/>
</dbReference>
<dbReference type="Pfam" id="PF06744">
    <property type="entry name" value="IcmF_C"/>
    <property type="match status" value="1"/>
</dbReference>
<evidence type="ECO:0000259" key="4">
    <source>
        <dbReference type="Pfam" id="PF21070"/>
    </source>
</evidence>
<evidence type="ECO:0000313" key="5">
    <source>
        <dbReference type="EMBL" id="TXL77862.1"/>
    </source>
</evidence>
<comment type="caution">
    <text evidence="5">The sequence shown here is derived from an EMBL/GenBank/DDBJ whole genome shotgun (WGS) entry which is preliminary data.</text>
</comment>
<name>A0ABY3LF71_9GAMM</name>
<dbReference type="InterPro" id="IPR048677">
    <property type="entry name" value="TssM1_hel"/>
</dbReference>
<sequence>MKIASTFLLALLLGALSVCLIGGALLLWPEWVKDTFNIGPFSTTGIVIISLLLMLAALIIGWVLETVFTNNGEKQGTLDVVASGQQAAASQPEAKHTDADTSRFVAEALVDHLRLRYRRRWKTKVRLLLVQGTDSDIEKVVPGLKGDHWQESDGIVLIYGGLAESVPDDEFLSVLKAVRPQRPLDGVVQVMNTAALPDTAKQDTLVRVRQKTDTQLDWQLPVWLWLVREGSWDHDGEGVPPTGALFGAGATTEEVRSTLTSLSSDLQTPGVSALLENSQHHWLLSLSKALRGSLRRSLIPLLATLMSGPVPYRLRGVMFSPALPGTETVPHARLPPPVWQALENDSLQVHARKIGFHWQKVLRLVLLGLVLLWGAGTLLSLSVNRTQIWLAQDTARIAADTKQPLSDRLRNQLALQQTIARLQNREVHGAPWYIRFGLNQDSDTLKLLWPLYARNNQALMRDALADELHRQLNAFVQLPPASDARTSATQKTYDLLKGYLMLARPDKADAEWLASNMLKAWPQRSGVPDGVWQTQAPKLLGFWAQNLPEHPEWKISPDRELVGTVRQILLKQIGQRNAESGLYQEMLGRIARNWPDLTLADMTGDTDASTLFSSEEVVPGMFTRQAWEEQVEDAIDEVVKTRRDEIDWVLTDKIHQPGSDVSPEALKQRLTGRYFTDFGNAWLNMANSIQWHEASSLSEAIAQLNQLADVRQSPLVALMNTLAWQGQAGVKAKALADTLVDSAKKMVGRQKSAKQFIEQAHGPKGPLDGVFGPLMGLMAGKDGTGSNGNLSFQSWLARVTQVRLKLQQVTSAPDPQAMAQMLAQTVFQGKAIDLTDTRDYGSLVAASLGQEWNGFGQALFVQPLDLAWRQVLVPAAGSLNARWQSTIVSQWNTAFAGRYPFKATGSDASLPLLAQFLRSDSGRIAAFIKTNLGGMLHQEGSHWMVDPAASQGMSISPAFLTAINKLADISDIVFAQGDAGVHFELMARPSRGVARTQLTLDGQKLDYFNQMESWQNFTWPGNTYYSGVDLSWRSVNTEMRLYESHQGNWGFIRLLDKALITPLDSGRTQLVWITPDGNPLKFIMRSELGDGPLALLKLQGFSLPQTIFSVGATDGSLTLAGDE</sequence>
<dbReference type="Pfam" id="PF21070">
    <property type="entry name" value="IcmF_helical"/>
    <property type="match status" value="1"/>
</dbReference>
<accession>A0ABY3LF71</accession>
<keyword evidence="1" id="KW-1133">Transmembrane helix</keyword>
<feature type="transmembrane region" description="Helical" evidence="1">
    <location>
        <begin position="361"/>
        <end position="383"/>
    </location>
</feature>
<evidence type="ECO:0000259" key="3">
    <source>
        <dbReference type="Pfam" id="PF06761"/>
    </source>
</evidence>
<keyword evidence="1" id="KW-0472">Membrane</keyword>
<dbReference type="Proteomes" id="UP000426772">
    <property type="component" value="Unassembled WGS sequence"/>
</dbReference>
<protein>
    <submittedName>
        <fullName evidence="5">Type VI secretion protein VasK</fullName>
    </submittedName>
</protein>
<feature type="domain" description="Type VI secretion system IcmF C-terminal" evidence="2">
    <location>
        <begin position="983"/>
        <end position="1087"/>
    </location>
</feature>